<comment type="caution">
    <text evidence="2">The sequence shown here is derived from an EMBL/GenBank/DDBJ whole genome shotgun (WGS) entry which is preliminary data.</text>
</comment>
<dbReference type="GO" id="GO:0008289">
    <property type="term" value="F:lipid binding"/>
    <property type="evidence" value="ECO:0007669"/>
    <property type="project" value="InterPro"/>
</dbReference>
<dbReference type="Proteomes" id="UP001159428">
    <property type="component" value="Unassembled WGS sequence"/>
</dbReference>
<evidence type="ECO:0000313" key="2">
    <source>
        <dbReference type="EMBL" id="CAH3129588.1"/>
    </source>
</evidence>
<dbReference type="Pfam" id="PF05461">
    <property type="entry name" value="ApoL"/>
    <property type="match status" value="1"/>
</dbReference>
<name>A0AAU9WXQ1_9CNID</name>
<dbReference type="GO" id="GO:0042157">
    <property type="term" value="P:lipoprotein metabolic process"/>
    <property type="evidence" value="ECO:0007669"/>
    <property type="project" value="InterPro"/>
</dbReference>
<dbReference type="EMBL" id="CALNXJ010000024">
    <property type="protein sequence ID" value="CAH3129588.1"/>
    <property type="molecule type" value="Genomic_DNA"/>
</dbReference>
<protein>
    <recommendedName>
        <fullName evidence="4">Apolipoprotein L3</fullName>
    </recommendedName>
</protein>
<dbReference type="PANTHER" id="PTHR14096">
    <property type="entry name" value="APOLIPOPROTEIN L"/>
    <property type="match status" value="1"/>
</dbReference>
<reference evidence="2 3" key="1">
    <citation type="submission" date="2022-05" db="EMBL/GenBank/DDBJ databases">
        <authorList>
            <consortium name="Genoscope - CEA"/>
            <person name="William W."/>
        </authorList>
    </citation>
    <scope>NUCLEOTIDE SEQUENCE [LARGE SCALE GENOMIC DNA]</scope>
</reference>
<dbReference type="GO" id="GO:0005576">
    <property type="term" value="C:extracellular region"/>
    <property type="evidence" value="ECO:0007669"/>
    <property type="project" value="InterPro"/>
</dbReference>
<dbReference type="AlphaFoldDB" id="A0AAU9WXQ1"/>
<dbReference type="InterPro" id="IPR008405">
    <property type="entry name" value="ApoL"/>
</dbReference>
<sequence length="424" mass="44344">RLRTDPDLKYFVDEINLLTEDEKQQDMRDLTELQKKTEEMISNAKEIIRSLRTVAKKLDGVWRDCKISHAVGIGVGIVGGLLSIGGGIATLMTAGAASPLLIAGLSLGGAGLTTKLGTAAVNSFINSNEMKKAEEKLAKTVDSIDEVNRTVQKILITKERVRLIYIYFLAKTLKLGGPVFLKILRELVFLSGGTPTKLVIQVAEKVMACAQAASQAGAKAATQTGAQGAGKAVLQSVDDVLRATGQTGAQAADDVVQAGAKAGSKVVEAFEFVDPILLNLLHDMVSTAFGISINILKSLSAALSKAGAKLLTEVGEQGGKGIAQLADDAAQAGKTGLQVADDMAQVGKAGLQASDDVAQAGAKAGSKSAGKYAGKVLIAANIAFLMVDCIDLGFTVRDLVKNKGSEAAKDLRRKAKQLEDLLEE</sequence>
<feature type="non-terminal residue" evidence="2">
    <location>
        <position position="1"/>
    </location>
</feature>
<comment type="similarity">
    <text evidence="1">Belongs to the apolipoprotein L family.</text>
</comment>
<dbReference type="PANTHER" id="PTHR14096:SF28">
    <property type="entry name" value="APOLIPOPROTEIN L, 1-RELATED"/>
    <property type="match status" value="1"/>
</dbReference>
<gene>
    <name evidence="2" type="ORF">PMEA_00014049</name>
</gene>
<dbReference type="GO" id="GO:0006869">
    <property type="term" value="P:lipid transport"/>
    <property type="evidence" value="ECO:0007669"/>
    <property type="project" value="InterPro"/>
</dbReference>
<evidence type="ECO:0000256" key="1">
    <source>
        <dbReference type="ARBA" id="ARBA00010090"/>
    </source>
</evidence>
<accession>A0AAU9WXQ1</accession>
<dbReference type="GO" id="GO:0016020">
    <property type="term" value="C:membrane"/>
    <property type="evidence" value="ECO:0007669"/>
    <property type="project" value="TreeGrafter"/>
</dbReference>
<organism evidence="2 3">
    <name type="scientific">Pocillopora meandrina</name>
    <dbReference type="NCBI Taxonomy" id="46732"/>
    <lineage>
        <taxon>Eukaryota</taxon>
        <taxon>Metazoa</taxon>
        <taxon>Cnidaria</taxon>
        <taxon>Anthozoa</taxon>
        <taxon>Hexacorallia</taxon>
        <taxon>Scleractinia</taxon>
        <taxon>Astrocoeniina</taxon>
        <taxon>Pocilloporidae</taxon>
        <taxon>Pocillopora</taxon>
    </lineage>
</organism>
<proteinExistence type="inferred from homology"/>
<evidence type="ECO:0008006" key="4">
    <source>
        <dbReference type="Google" id="ProtNLM"/>
    </source>
</evidence>
<keyword evidence="3" id="KW-1185">Reference proteome</keyword>
<evidence type="ECO:0000313" key="3">
    <source>
        <dbReference type="Proteomes" id="UP001159428"/>
    </source>
</evidence>